<comment type="caution">
    <text evidence="2">The sequence shown here is derived from an EMBL/GenBank/DDBJ whole genome shotgun (WGS) entry which is preliminary data.</text>
</comment>
<keyword evidence="3" id="KW-1185">Reference proteome</keyword>
<sequence>MPLRSPSRKRAVDEAAVDLSNKMAALRLKADKSLLEELLKEMQDVDPSDYTAESYTPFAAVIKRAEIMYNNPMLSVDDEPEIQSTVNEARALFTKLVQKNSGSSSGGSHSGSSNKPSGSGTTVAVTSPVITAAQNVQTQIYVVSDTTLPFAIKRGSAYCFKMTVVGSTTAVPSFTVGNGDVLKTQYVAKVGNDYYFRVWAIGTPGSSTGVYTTLPGQNPQLHCVVTVK</sequence>
<dbReference type="Proteomes" id="UP001298681">
    <property type="component" value="Unassembled WGS sequence"/>
</dbReference>
<dbReference type="Gene3D" id="1.20.1270.90">
    <property type="entry name" value="AF1782-like"/>
    <property type="match status" value="1"/>
</dbReference>
<evidence type="ECO:0000313" key="2">
    <source>
        <dbReference type="EMBL" id="MCG4611782.1"/>
    </source>
</evidence>
<proteinExistence type="predicted"/>
<evidence type="ECO:0000256" key="1">
    <source>
        <dbReference type="SAM" id="MobiDB-lite"/>
    </source>
</evidence>
<evidence type="ECO:0000313" key="3">
    <source>
        <dbReference type="Proteomes" id="UP001298681"/>
    </source>
</evidence>
<dbReference type="EMBL" id="JAKNHQ010000022">
    <property type="protein sequence ID" value="MCG4611782.1"/>
    <property type="molecule type" value="Genomic_DNA"/>
</dbReference>
<feature type="compositionally biased region" description="Low complexity" evidence="1">
    <location>
        <begin position="110"/>
        <end position="120"/>
    </location>
</feature>
<accession>A0ABS9MNK2</accession>
<dbReference type="RefSeq" id="WP_237967130.1">
    <property type="nucleotide sequence ID" value="NZ_JAKNHQ010000022.1"/>
</dbReference>
<gene>
    <name evidence="2" type="ORF">L0P57_12675</name>
</gene>
<protein>
    <submittedName>
        <fullName evidence="2">Uncharacterized protein</fullName>
    </submittedName>
</protein>
<organism evidence="2 3">
    <name type="scientific">Anaeromassilibacillus senegalensis</name>
    <dbReference type="NCBI Taxonomy" id="1673717"/>
    <lineage>
        <taxon>Bacteria</taxon>
        <taxon>Bacillati</taxon>
        <taxon>Bacillota</taxon>
        <taxon>Clostridia</taxon>
        <taxon>Eubacteriales</taxon>
        <taxon>Acutalibacteraceae</taxon>
        <taxon>Anaeromassilibacillus</taxon>
    </lineage>
</organism>
<reference evidence="2 3" key="1">
    <citation type="submission" date="2022-01" db="EMBL/GenBank/DDBJ databases">
        <title>Collection of gut derived symbiotic bacterial strains cultured from healthy donors.</title>
        <authorList>
            <person name="Lin H."/>
            <person name="Kohout C."/>
            <person name="Waligurski E."/>
            <person name="Pamer E.G."/>
        </authorList>
    </citation>
    <scope>NUCLEOTIDE SEQUENCE [LARGE SCALE GENOMIC DNA]</scope>
    <source>
        <strain evidence="2 3">DFI.7.58</strain>
    </source>
</reference>
<name>A0ABS9MNK2_9FIRM</name>
<feature type="region of interest" description="Disordered" evidence="1">
    <location>
        <begin position="99"/>
        <end position="122"/>
    </location>
</feature>